<reference evidence="1" key="1">
    <citation type="submission" date="2019-07" db="EMBL/GenBank/DDBJ databases">
        <authorList>
            <person name="Dittberner H."/>
        </authorList>
    </citation>
    <scope>NUCLEOTIDE SEQUENCE [LARGE SCALE GENOMIC DNA]</scope>
</reference>
<gene>
    <name evidence="1" type="ORF">ANE_LOCUS6283</name>
</gene>
<sequence length="63" mass="6912">MDAKSFHFSQAINNLLQCSLLSLGGKVKDAHKKSSLLVPHPNKKSLVGDLNSRTGIFWSFVSI</sequence>
<protein>
    <submittedName>
        <fullName evidence="1">Uncharacterized protein</fullName>
    </submittedName>
</protein>
<organism evidence="1 2">
    <name type="scientific">Arabis nemorensis</name>
    <dbReference type="NCBI Taxonomy" id="586526"/>
    <lineage>
        <taxon>Eukaryota</taxon>
        <taxon>Viridiplantae</taxon>
        <taxon>Streptophyta</taxon>
        <taxon>Embryophyta</taxon>
        <taxon>Tracheophyta</taxon>
        <taxon>Spermatophyta</taxon>
        <taxon>Magnoliopsida</taxon>
        <taxon>eudicotyledons</taxon>
        <taxon>Gunneridae</taxon>
        <taxon>Pentapetalae</taxon>
        <taxon>rosids</taxon>
        <taxon>malvids</taxon>
        <taxon>Brassicales</taxon>
        <taxon>Brassicaceae</taxon>
        <taxon>Arabideae</taxon>
        <taxon>Arabis</taxon>
    </lineage>
</organism>
<dbReference type="EMBL" id="CABITT030000002">
    <property type="protein sequence ID" value="VVA95838.1"/>
    <property type="molecule type" value="Genomic_DNA"/>
</dbReference>
<proteinExistence type="predicted"/>
<comment type="caution">
    <text evidence="1">The sequence shown here is derived from an EMBL/GenBank/DDBJ whole genome shotgun (WGS) entry which is preliminary data.</text>
</comment>
<evidence type="ECO:0000313" key="1">
    <source>
        <dbReference type="EMBL" id="VVA95838.1"/>
    </source>
</evidence>
<keyword evidence="2" id="KW-1185">Reference proteome</keyword>
<name>A0A565B2E7_9BRAS</name>
<accession>A0A565B2E7</accession>
<evidence type="ECO:0000313" key="2">
    <source>
        <dbReference type="Proteomes" id="UP000489600"/>
    </source>
</evidence>
<dbReference type="AlphaFoldDB" id="A0A565B2E7"/>
<dbReference type="Proteomes" id="UP000489600">
    <property type="component" value="Unassembled WGS sequence"/>
</dbReference>